<dbReference type="InParanoid" id="A0A2P5FQZ2"/>
<sequence length="70" mass="7625">MPSTTFGSLLSSAECGLVLRPLIVAFGLVLVSSMVSLFASIMGGSAIVRLNLWFICIYIRIKFYTCVFSL</sequence>
<proteinExistence type="predicted"/>
<feature type="transmembrane region" description="Helical" evidence="1">
    <location>
        <begin position="25"/>
        <end position="52"/>
    </location>
</feature>
<keyword evidence="1" id="KW-1133">Transmembrane helix</keyword>
<evidence type="ECO:0000313" key="3">
    <source>
        <dbReference type="Proteomes" id="UP000237000"/>
    </source>
</evidence>
<organism evidence="2 3">
    <name type="scientific">Trema orientale</name>
    <name type="common">Charcoal tree</name>
    <name type="synonym">Celtis orientalis</name>
    <dbReference type="NCBI Taxonomy" id="63057"/>
    <lineage>
        <taxon>Eukaryota</taxon>
        <taxon>Viridiplantae</taxon>
        <taxon>Streptophyta</taxon>
        <taxon>Embryophyta</taxon>
        <taxon>Tracheophyta</taxon>
        <taxon>Spermatophyta</taxon>
        <taxon>Magnoliopsida</taxon>
        <taxon>eudicotyledons</taxon>
        <taxon>Gunneridae</taxon>
        <taxon>Pentapetalae</taxon>
        <taxon>rosids</taxon>
        <taxon>fabids</taxon>
        <taxon>Rosales</taxon>
        <taxon>Cannabaceae</taxon>
        <taxon>Trema</taxon>
    </lineage>
</organism>
<accession>A0A2P5FQZ2</accession>
<keyword evidence="3" id="KW-1185">Reference proteome</keyword>
<gene>
    <name evidence="2" type="ORF">TorRG33x02_040040</name>
</gene>
<protein>
    <recommendedName>
        <fullName evidence="4">Transmembrane protein</fullName>
    </recommendedName>
</protein>
<name>A0A2P5FQZ2_TREOI</name>
<evidence type="ECO:0000256" key="1">
    <source>
        <dbReference type="SAM" id="Phobius"/>
    </source>
</evidence>
<evidence type="ECO:0008006" key="4">
    <source>
        <dbReference type="Google" id="ProtNLM"/>
    </source>
</evidence>
<dbReference type="AlphaFoldDB" id="A0A2P5FQZ2"/>
<dbReference type="EMBL" id="JXTC01000014">
    <property type="protein sequence ID" value="POO00226.1"/>
    <property type="molecule type" value="Genomic_DNA"/>
</dbReference>
<keyword evidence="1" id="KW-0472">Membrane</keyword>
<keyword evidence="1" id="KW-0812">Transmembrane</keyword>
<evidence type="ECO:0000313" key="2">
    <source>
        <dbReference type="EMBL" id="POO00226.1"/>
    </source>
</evidence>
<comment type="caution">
    <text evidence="2">The sequence shown here is derived from an EMBL/GenBank/DDBJ whole genome shotgun (WGS) entry which is preliminary data.</text>
</comment>
<dbReference type="Proteomes" id="UP000237000">
    <property type="component" value="Unassembled WGS sequence"/>
</dbReference>
<reference evidence="3" key="1">
    <citation type="submission" date="2016-06" db="EMBL/GenBank/DDBJ databases">
        <title>Parallel loss of symbiosis genes in relatives of nitrogen-fixing non-legume Parasponia.</title>
        <authorList>
            <person name="Van Velzen R."/>
            <person name="Holmer R."/>
            <person name="Bu F."/>
            <person name="Rutten L."/>
            <person name="Van Zeijl A."/>
            <person name="Liu W."/>
            <person name="Santuari L."/>
            <person name="Cao Q."/>
            <person name="Sharma T."/>
            <person name="Shen D."/>
            <person name="Roswanjaya Y."/>
            <person name="Wardhani T."/>
            <person name="Kalhor M.S."/>
            <person name="Jansen J."/>
            <person name="Van den Hoogen J."/>
            <person name="Gungor B."/>
            <person name="Hartog M."/>
            <person name="Hontelez J."/>
            <person name="Verver J."/>
            <person name="Yang W.-C."/>
            <person name="Schijlen E."/>
            <person name="Repin R."/>
            <person name="Schilthuizen M."/>
            <person name="Schranz E."/>
            <person name="Heidstra R."/>
            <person name="Miyata K."/>
            <person name="Fedorova E."/>
            <person name="Kohlen W."/>
            <person name="Bisseling T."/>
            <person name="Smit S."/>
            <person name="Geurts R."/>
        </authorList>
    </citation>
    <scope>NUCLEOTIDE SEQUENCE [LARGE SCALE GENOMIC DNA]</scope>
    <source>
        <strain evidence="3">cv. RG33-2</strain>
    </source>
</reference>